<dbReference type="SUPFAM" id="SSF54928">
    <property type="entry name" value="RNA-binding domain, RBD"/>
    <property type="match status" value="1"/>
</dbReference>
<feature type="compositionally biased region" description="Polar residues" evidence="1">
    <location>
        <begin position="225"/>
        <end position="235"/>
    </location>
</feature>
<feature type="region of interest" description="Disordered" evidence="1">
    <location>
        <begin position="110"/>
        <end position="235"/>
    </location>
</feature>
<dbReference type="AlphaFoldDB" id="A0AAV1VRJ1"/>
<feature type="compositionally biased region" description="Basic and acidic residues" evidence="1">
    <location>
        <begin position="191"/>
        <end position="200"/>
    </location>
</feature>
<dbReference type="Proteomes" id="UP001497480">
    <property type="component" value="Unassembled WGS sequence"/>
</dbReference>
<organism evidence="2 3">
    <name type="scientific">Lupinus luteus</name>
    <name type="common">European yellow lupine</name>
    <dbReference type="NCBI Taxonomy" id="3873"/>
    <lineage>
        <taxon>Eukaryota</taxon>
        <taxon>Viridiplantae</taxon>
        <taxon>Streptophyta</taxon>
        <taxon>Embryophyta</taxon>
        <taxon>Tracheophyta</taxon>
        <taxon>Spermatophyta</taxon>
        <taxon>Magnoliopsida</taxon>
        <taxon>eudicotyledons</taxon>
        <taxon>Gunneridae</taxon>
        <taxon>Pentapetalae</taxon>
        <taxon>rosids</taxon>
        <taxon>fabids</taxon>
        <taxon>Fabales</taxon>
        <taxon>Fabaceae</taxon>
        <taxon>Papilionoideae</taxon>
        <taxon>50 kb inversion clade</taxon>
        <taxon>genistoids sensu lato</taxon>
        <taxon>core genistoids</taxon>
        <taxon>Genisteae</taxon>
        <taxon>Lupinus</taxon>
    </lineage>
</organism>
<dbReference type="GO" id="GO:0003676">
    <property type="term" value="F:nucleic acid binding"/>
    <property type="evidence" value="ECO:0007669"/>
    <property type="project" value="InterPro"/>
</dbReference>
<keyword evidence="3" id="KW-1185">Reference proteome</keyword>
<reference evidence="2 3" key="1">
    <citation type="submission" date="2024-03" db="EMBL/GenBank/DDBJ databases">
        <authorList>
            <person name="Martinez-Hernandez J."/>
        </authorList>
    </citation>
    <scope>NUCLEOTIDE SEQUENCE [LARGE SCALE GENOMIC DNA]</scope>
</reference>
<evidence type="ECO:0000313" key="3">
    <source>
        <dbReference type="Proteomes" id="UP001497480"/>
    </source>
</evidence>
<feature type="compositionally biased region" description="Polar residues" evidence="1">
    <location>
        <begin position="131"/>
        <end position="140"/>
    </location>
</feature>
<accession>A0AAV1VRJ1</accession>
<evidence type="ECO:0000256" key="1">
    <source>
        <dbReference type="SAM" id="MobiDB-lite"/>
    </source>
</evidence>
<proteinExistence type="predicted"/>
<dbReference type="EMBL" id="CAXHTB010000001">
    <property type="protein sequence ID" value="CAL0299557.1"/>
    <property type="molecule type" value="Genomic_DNA"/>
</dbReference>
<protein>
    <submittedName>
        <fullName evidence="2">Uncharacterized protein</fullName>
    </submittedName>
</protein>
<sequence length="235" mass="26150">MPHYDDKYANTRLYVVLPVLKGVDPRDADDARYYLDGRDIDGRRIIMEFAKGVPRGSREYQDVNRVIHGHQSGHVLLFGVAAAATGRHFCFPTLSCIVLNHYSGCLRSPVKRAQSPIREDRSESPRYISPETKSNPPASSTRRHSPSPDDANPQKSHVTSPSNSRLATQQDGSDYSDDGRRERSGSPASPARDDEDRDYASPKNNGNKRSHSPRDDMSPNEDDNQPYSPTGSESP</sequence>
<gene>
    <name evidence="2" type="ORF">LLUT_LOCUS617</name>
</gene>
<feature type="compositionally biased region" description="Polar residues" evidence="1">
    <location>
        <begin position="153"/>
        <end position="173"/>
    </location>
</feature>
<comment type="caution">
    <text evidence="2">The sequence shown here is derived from an EMBL/GenBank/DDBJ whole genome shotgun (WGS) entry which is preliminary data.</text>
</comment>
<evidence type="ECO:0000313" key="2">
    <source>
        <dbReference type="EMBL" id="CAL0299557.1"/>
    </source>
</evidence>
<name>A0AAV1VRJ1_LUPLU</name>
<dbReference type="InterPro" id="IPR035979">
    <property type="entry name" value="RBD_domain_sf"/>
</dbReference>